<keyword evidence="4" id="KW-0813">Transport</keyword>
<feature type="transmembrane region" description="Helical" evidence="9">
    <location>
        <begin position="323"/>
        <end position="345"/>
    </location>
</feature>
<dbReference type="Pfam" id="PF01384">
    <property type="entry name" value="PHO4"/>
    <property type="match status" value="1"/>
</dbReference>
<accession>A0AA96V1L6</accession>
<keyword evidence="8 9" id="KW-0472">Membrane</keyword>
<dbReference type="GeneID" id="85195190"/>
<feature type="transmembrane region" description="Helical" evidence="9">
    <location>
        <begin position="185"/>
        <end position="203"/>
    </location>
</feature>
<comment type="similarity">
    <text evidence="3">Belongs to the inorganic phosphate transporter (PiT) (TC 2.A.20) family.</text>
</comment>
<feature type="transmembrane region" description="Helical" evidence="9">
    <location>
        <begin position="83"/>
        <end position="107"/>
    </location>
</feature>
<dbReference type="InterPro" id="IPR001204">
    <property type="entry name" value="Phos_transporter"/>
</dbReference>
<feature type="transmembrane region" description="Helical" evidence="9">
    <location>
        <begin position="114"/>
        <end position="132"/>
    </location>
</feature>
<dbReference type="PANTHER" id="PTHR11101:SF80">
    <property type="entry name" value="PHOSPHATE TRANSPORTER"/>
    <property type="match status" value="1"/>
</dbReference>
<keyword evidence="6 9" id="KW-0812">Transmembrane</keyword>
<protein>
    <submittedName>
        <fullName evidence="10">Sulfate permease CysP</fullName>
    </submittedName>
</protein>
<comment type="subcellular location">
    <subcellularLocation>
        <location evidence="2">Membrane</location>
        <topology evidence="2">Multi-pass membrane protein</topology>
    </subcellularLocation>
</comment>
<proteinExistence type="inferred from homology"/>
<evidence type="ECO:0000256" key="4">
    <source>
        <dbReference type="ARBA" id="ARBA00022448"/>
    </source>
</evidence>
<keyword evidence="5" id="KW-0592">Phosphate transport</keyword>
<comment type="function">
    <text evidence="1">Potential transporter for phosphate.</text>
</comment>
<gene>
    <name evidence="10" type="primary">cysP_1</name>
    <name evidence="10" type="ORF">MmiHf6_06800</name>
</gene>
<evidence type="ECO:0000313" key="11">
    <source>
        <dbReference type="Proteomes" id="UP001302978"/>
    </source>
</evidence>
<evidence type="ECO:0000256" key="2">
    <source>
        <dbReference type="ARBA" id="ARBA00004141"/>
    </source>
</evidence>
<dbReference type="Proteomes" id="UP001302978">
    <property type="component" value="Chromosome"/>
</dbReference>
<dbReference type="GO" id="GO:0035435">
    <property type="term" value="P:phosphate ion transmembrane transport"/>
    <property type="evidence" value="ECO:0007669"/>
    <property type="project" value="TreeGrafter"/>
</dbReference>
<evidence type="ECO:0000256" key="8">
    <source>
        <dbReference type="ARBA" id="ARBA00023136"/>
    </source>
</evidence>
<evidence type="ECO:0000256" key="7">
    <source>
        <dbReference type="ARBA" id="ARBA00022989"/>
    </source>
</evidence>
<dbReference type="PANTHER" id="PTHR11101">
    <property type="entry name" value="PHOSPHATE TRANSPORTER"/>
    <property type="match status" value="1"/>
</dbReference>
<feature type="transmembrane region" description="Helical" evidence="9">
    <location>
        <begin position="269"/>
        <end position="289"/>
    </location>
</feature>
<dbReference type="GO" id="GO:0005315">
    <property type="term" value="F:phosphate transmembrane transporter activity"/>
    <property type="evidence" value="ECO:0007669"/>
    <property type="project" value="InterPro"/>
</dbReference>
<feature type="transmembrane region" description="Helical" evidence="9">
    <location>
        <begin position="138"/>
        <end position="164"/>
    </location>
</feature>
<feature type="transmembrane region" description="Helical" evidence="9">
    <location>
        <begin position="295"/>
        <end position="316"/>
    </location>
</feature>
<evidence type="ECO:0000256" key="5">
    <source>
        <dbReference type="ARBA" id="ARBA00022592"/>
    </source>
</evidence>
<dbReference type="AlphaFoldDB" id="A0AA96V1L6"/>
<reference evidence="10 11" key="1">
    <citation type="submission" date="2023-07" db="EMBL/GenBank/DDBJ databases">
        <title>Closed genoem sequence of Methanomicrococcus sp. Hf6.</title>
        <authorList>
            <person name="Poehlein A."/>
            <person name="Protasov E."/>
            <person name="Platt K."/>
            <person name="Reeh H."/>
            <person name="Daniel R."/>
            <person name="Brune A."/>
        </authorList>
    </citation>
    <scope>NUCLEOTIDE SEQUENCE [LARGE SCALE GENOMIC DNA]</scope>
    <source>
        <strain evidence="10 11">Hf6</strain>
    </source>
</reference>
<dbReference type="KEGG" id="mehf:MmiHf6_06800"/>
<feature type="transmembrane region" description="Helical" evidence="9">
    <location>
        <begin position="223"/>
        <end position="248"/>
    </location>
</feature>
<evidence type="ECO:0000256" key="6">
    <source>
        <dbReference type="ARBA" id="ARBA00022692"/>
    </source>
</evidence>
<dbReference type="GO" id="GO:0016020">
    <property type="term" value="C:membrane"/>
    <property type="evidence" value="ECO:0007669"/>
    <property type="project" value="UniProtKB-SubCell"/>
</dbReference>
<evidence type="ECO:0000256" key="3">
    <source>
        <dbReference type="ARBA" id="ARBA00009916"/>
    </source>
</evidence>
<evidence type="ECO:0000256" key="9">
    <source>
        <dbReference type="SAM" id="Phobius"/>
    </source>
</evidence>
<keyword evidence="11" id="KW-1185">Reference proteome</keyword>
<evidence type="ECO:0000313" key="10">
    <source>
        <dbReference type="EMBL" id="WNY23373.1"/>
    </source>
</evidence>
<organism evidence="10 11">
    <name type="scientific">Methanimicrococcus hongohii</name>
    <dbReference type="NCBI Taxonomy" id="3028295"/>
    <lineage>
        <taxon>Archaea</taxon>
        <taxon>Methanobacteriati</taxon>
        <taxon>Methanobacteriota</taxon>
        <taxon>Stenosarchaea group</taxon>
        <taxon>Methanomicrobia</taxon>
        <taxon>Methanosarcinales</taxon>
        <taxon>Methanosarcinaceae</taxon>
        <taxon>Methanimicrococcus</taxon>
    </lineage>
</organism>
<evidence type="ECO:0000256" key="1">
    <source>
        <dbReference type="ARBA" id="ARBA00001981"/>
    </source>
</evidence>
<name>A0AA96V1L6_9EURY</name>
<keyword evidence="7 9" id="KW-1133">Transmembrane helix</keyword>
<dbReference type="EMBL" id="CP131059">
    <property type="protein sequence ID" value="WNY23373.1"/>
    <property type="molecule type" value="Genomic_DNA"/>
</dbReference>
<sequence>MDLILGIALVLAGFYMAWNIGANDLANAMGTTVGSKSLTIKQVIVLAAVFELAGALLFGGNVTGTIAKGIVPLDLISGISEQIVAVGMLAAILAAAFWITLATFYNLPVSTTHSIVGSVLGFGLVCVFYGYITLTDIHWSVLLSIVASWFLSPVIGAVLAYLIFYIVRKKFLAKSENVPGTEKKFIWLQVATACFIAFAHGSNDVANAIGPLYAVFDMYGYNGFGPLTLAQVLLLLGAIGIVIGLSTWGYKVIDTVGSKITELTPTRGFSAQFATASVVLAHSFVGLPISTTHTLVGAVIGVGLAGGLSSVNFKVIKNIVSSWFITVPVAAITCIIIFFPLGWFFL</sequence>
<dbReference type="RefSeq" id="WP_316558391.1">
    <property type="nucleotide sequence ID" value="NZ_CP131059.1"/>
</dbReference>